<dbReference type="GO" id="GO:0003676">
    <property type="term" value="F:nucleic acid binding"/>
    <property type="evidence" value="ECO:0007669"/>
    <property type="project" value="InterPro"/>
</dbReference>
<dbReference type="Proteomes" id="UP000000768">
    <property type="component" value="Chromosome 9"/>
</dbReference>
<reference evidence="4" key="2">
    <citation type="journal article" date="2018" name="Plant J.">
        <title>The Sorghum bicolor reference genome: improved assembly, gene annotations, a transcriptome atlas, and signatures of genome organization.</title>
        <authorList>
            <person name="McCormick R.F."/>
            <person name="Truong S.K."/>
            <person name="Sreedasyam A."/>
            <person name="Jenkins J."/>
            <person name="Shu S."/>
            <person name="Sims D."/>
            <person name="Kennedy M."/>
            <person name="Amirebrahimi M."/>
            <person name="Weers B.D."/>
            <person name="McKinley B."/>
            <person name="Mattison A."/>
            <person name="Morishige D.T."/>
            <person name="Grimwood J."/>
            <person name="Schmutz J."/>
            <person name="Mullet J.E."/>
        </authorList>
    </citation>
    <scope>NUCLEOTIDE SEQUENCE [LARGE SCALE GENOMIC DNA]</scope>
    <source>
        <strain evidence="4">cv. BTx623</strain>
    </source>
</reference>
<reference evidence="3 4" key="1">
    <citation type="journal article" date="2009" name="Nature">
        <title>The Sorghum bicolor genome and the diversification of grasses.</title>
        <authorList>
            <person name="Paterson A.H."/>
            <person name="Bowers J.E."/>
            <person name="Bruggmann R."/>
            <person name="Dubchak I."/>
            <person name="Grimwood J."/>
            <person name="Gundlach H."/>
            <person name="Haberer G."/>
            <person name="Hellsten U."/>
            <person name="Mitros T."/>
            <person name="Poliakov A."/>
            <person name="Schmutz J."/>
            <person name="Spannagl M."/>
            <person name="Tang H."/>
            <person name="Wang X."/>
            <person name="Wicker T."/>
            <person name="Bharti A.K."/>
            <person name="Chapman J."/>
            <person name="Feltus F.A."/>
            <person name="Gowik U."/>
            <person name="Grigoriev I.V."/>
            <person name="Lyons E."/>
            <person name="Maher C.A."/>
            <person name="Martis M."/>
            <person name="Narechania A."/>
            <person name="Otillar R.P."/>
            <person name="Penning B.W."/>
            <person name="Salamov A.A."/>
            <person name="Wang Y."/>
            <person name="Zhang L."/>
            <person name="Carpita N.C."/>
            <person name="Freeling M."/>
            <person name="Gingle A.R."/>
            <person name="Hash C.T."/>
            <person name="Keller B."/>
            <person name="Klein P."/>
            <person name="Kresovich S."/>
            <person name="McCann M.C."/>
            <person name="Ming R."/>
            <person name="Peterson D.G."/>
            <person name="Mehboob-ur-Rahman"/>
            <person name="Ware D."/>
            <person name="Westhoff P."/>
            <person name="Mayer K.F."/>
            <person name="Messing J."/>
            <person name="Rokhsar D.S."/>
        </authorList>
    </citation>
    <scope>NUCLEOTIDE SEQUENCE [LARGE SCALE GENOMIC DNA]</scope>
    <source>
        <strain evidence="4">cv. BTx623</strain>
    </source>
</reference>
<feature type="compositionally biased region" description="Basic and acidic residues" evidence="1">
    <location>
        <begin position="1"/>
        <end position="19"/>
    </location>
</feature>
<dbReference type="PANTHER" id="PTHR47074:SF73">
    <property type="entry name" value="OS04G0448401 PROTEIN"/>
    <property type="match status" value="1"/>
</dbReference>
<dbReference type="GO" id="GO:0004523">
    <property type="term" value="F:RNA-DNA hybrid ribonuclease activity"/>
    <property type="evidence" value="ECO:0007669"/>
    <property type="project" value="InterPro"/>
</dbReference>
<dbReference type="Pfam" id="PF13456">
    <property type="entry name" value="RVT_3"/>
    <property type="match status" value="1"/>
</dbReference>
<sequence>MRLRRTEDGTPARRGRQEGETGAADGDLFNAADVDAISRIRLATRRTEDFVAWQPEKTEIFSVRSAYHLALMEPRREVSTASSSRAAGDRKLWSNIWTCDVPPKVRIFTWKLSRDILPTKVCDLCGNEIETSHHVVSLESAGSALPLDSKGKQEVHSDGQSVAHIHQLTRSTRKWEPPMEGWTKLNVDGSYKEQSGDAGVGAVARDSNGTVIFTAWKFVGKCNSAPEAEALACTEGLRWAHQWGLSQVIVETDCTRILASLTTKRWINRRWTQS</sequence>
<gene>
    <name evidence="3" type="ORF">SORBI_3009G174833</name>
</gene>
<dbReference type="InterPro" id="IPR036397">
    <property type="entry name" value="RNaseH_sf"/>
</dbReference>
<proteinExistence type="predicted"/>
<feature type="domain" description="RNase H type-1" evidence="2">
    <location>
        <begin position="186"/>
        <end position="268"/>
    </location>
</feature>
<dbReference type="AlphaFoldDB" id="A0A1Z5R427"/>
<feature type="region of interest" description="Disordered" evidence="1">
    <location>
        <begin position="147"/>
        <end position="170"/>
    </location>
</feature>
<dbReference type="EMBL" id="CM000768">
    <property type="protein sequence ID" value="OQU78191.1"/>
    <property type="molecule type" value="Genomic_DNA"/>
</dbReference>
<name>A0A1Z5R427_SORBI</name>
<dbReference type="SUPFAM" id="SSF53098">
    <property type="entry name" value="Ribonuclease H-like"/>
    <property type="match status" value="1"/>
</dbReference>
<organism evidence="3 4">
    <name type="scientific">Sorghum bicolor</name>
    <name type="common">Sorghum</name>
    <name type="synonym">Sorghum vulgare</name>
    <dbReference type="NCBI Taxonomy" id="4558"/>
    <lineage>
        <taxon>Eukaryota</taxon>
        <taxon>Viridiplantae</taxon>
        <taxon>Streptophyta</taxon>
        <taxon>Embryophyta</taxon>
        <taxon>Tracheophyta</taxon>
        <taxon>Spermatophyta</taxon>
        <taxon>Magnoliopsida</taxon>
        <taxon>Liliopsida</taxon>
        <taxon>Poales</taxon>
        <taxon>Poaceae</taxon>
        <taxon>PACMAD clade</taxon>
        <taxon>Panicoideae</taxon>
        <taxon>Andropogonodae</taxon>
        <taxon>Andropogoneae</taxon>
        <taxon>Sorghinae</taxon>
        <taxon>Sorghum</taxon>
    </lineage>
</organism>
<dbReference type="PANTHER" id="PTHR47074">
    <property type="entry name" value="BNAC02G40300D PROTEIN"/>
    <property type="match status" value="1"/>
</dbReference>
<dbReference type="InterPro" id="IPR012337">
    <property type="entry name" value="RNaseH-like_sf"/>
</dbReference>
<feature type="region of interest" description="Disordered" evidence="1">
    <location>
        <begin position="1"/>
        <end position="25"/>
    </location>
</feature>
<dbReference type="STRING" id="4558.A0A1Z5R427"/>
<dbReference type="Gene3D" id="3.30.420.10">
    <property type="entry name" value="Ribonuclease H-like superfamily/Ribonuclease H"/>
    <property type="match status" value="1"/>
</dbReference>
<dbReference type="InterPro" id="IPR052929">
    <property type="entry name" value="RNase_H-like_EbsB-rel"/>
</dbReference>
<dbReference type="InterPro" id="IPR044730">
    <property type="entry name" value="RNase_H-like_dom_plant"/>
</dbReference>
<dbReference type="InterPro" id="IPR002156">
    <property type="entry name" value="RNaseH_domain"/>
</dbReference>
<accession>A0A1Z5R427</accession>
<evidence type="ECO:0000259" key="2">
    <source>
        <dbReference type="Pfam" id="PF13456"/>
    </source>
</evidence>
<evidence type="ECO:0000313" key="3">
    <source>
        <dbReference type="EMBL" id="OQU78191.1"/>
    </source>
</evidence>
<evidence type="ECO:0000256" key="1">
    <source>
        <dbReference type="SAM" id="MobiDB-lite"/>
    </source>
</evidence>
<protein>
    <recommendedName>
        <fullName evidence="2">RNase H type-1 domain-containing protein</fullName>
    </recommendedName>
</protein>
<dbReference type="Gramene" id="OQU78191">
    <property type="protein sequence ID" value="OQU78191"/>
    <property type="gene ID" value="SORBI_3009G174833"/>
</dbReference>
<dbReference type="CDD" id="cd06222">
    <property type="entry name" value="RNase_H_like"/>
    <property type="match status" value="1"/>
</dbReference>
<dbReference type="OMA" id="TICKINR"/>
<evidence type="ECO:0000313" key="4">
    <source>
        <dbReference type="Proteomes" id="UP000000768"/>
    </source>
</evidence>
<keyword evidence="4" id="KW-1185">Reference proteome</keyword>
<dbReference type="InParanoid" id="A0A1Z5R427"/>